<name>A0A5N6UT21_ASPTM</name>
<keyword evidence="1" id="KW-1133">Transmembrane helix</keyword>
<organism evidence="2 3">
    <name type="scientific">Aspergillus tamarii</name>
    <dbReference type="NCBI Taxonomy" id="41984"/>
    <lineage>
        <taxon>Eukaryota</taxon>
        <taxon>Fungi</taxon>
        <taxon>Dikarya</taxon>
        <taxon>Ascomycota</taxon>
        <taxon>Pezizomycotina</taxon>
        <taxon>Eurotiomycetes</taxon>
        <taxon>Eurotiomycetidae</taxon>
        <taxon>Eurotiales</taxon>
        <taxon>Aspergillaceae</taxon>
        <taxon>Aspergillus</taxon>
        <taxon>Aspergillus subgen. Circumdati</taxon>
    </lineage>
</organism>
<reference evidence="2 3" key="1">
    <citation type="submission" date="2019-04" db="EMBL/GenBank/DDBJ databases">
        <title>Friends and foes A comparative genomics study of 23 Aspergillus species from section Flavi.</title>
        <authorList>
            <consortium name="DOE Joint Genome Institute"/>
            <person name="Kjaerbolling I."/>
            <person name="Vesth T."/>
            <person name="Frisvad J.C."/>
            <person name="Nybo J.L."/>
            <person name="Theobald S."/>
            <person name="Kildgaard S."/>
            <person name="Isbrandt T."/>
            <person name="Kuo A."/>
            <person name="Sato A."/>
            <person name="Lyhne E.K."/>
            <person name="Kogle M.E."/>
            <person name="Wiebenga A."/>
            <person name="Kun R.S."/>
            <person name="Lubbers R.J."/>
            <person name="Makela M.R."/>
            <person name="Barry K."/>
            <person name="Chovatia M."/>
            <person name="Clum A."/>
            <person name="Daum C."/>
            <person name="Haridas S."/>
            <person name="He G."/>
            <person name="LaButti K."/>
            <person name="Lipzen A."/>
            <person name="Mondo S."/>
            <person name="Riley R."/>
            <person name="Salamov A."/>
            <person name="Simmons B.A."/>
            <person name="Magnuson J.K."/>
            <person name="Henrissat B."/>
            <person name="Mortensen U.H."/>
            <person name="Larsen T.O."/>
            <person name="Devries R.P."/>
            <person name="Grigoriev I.V."/>
            <person name="Machida M."/>
            <person name="Baker S.E."/>
            <person name="Andersen M.R."/>
        </authorList>
    </citation>
    <scope>NUCLEOTIDE SEQUENCE [LARGE SCALE GENOMIC DNA]</scope>
    <source>
        <strain evidence="2 3">CBS 117626</strain>
    </source>
</reference>
<evidence type="ECO:0000313" key="2">
    <source>
        <dbReference type="EMBL" id="KAE8161792.1"/>
    </source>
</evidence>
<protein>
    <submittedName>
        <fullName evidence="2">Uncharacterized protein</fullName>
    </submittedName>
</protein>
<proteinExistence type="predicted"/>
<dbReference type="Proteomes" id="UP000326950">
    <property type="component" value="Unassembled WGS sequence"/>
</dbReference>
<evidence type="ECO:0000313" key="3">
    <source>
        <dbReference type="Proteomes" id="UP000326950"/>
    </source>
</evidence>
<sequence length="130" mass="14480">MEKCPCRRCGSVPYAWLTNVASTLIFCLFACDLISHLLFILTPINLRRLNGSKGLVFYIGSSTLLCGTFASTLFTLRTFLHPTSRLPSFTIILVVKVSGRLPFELLSRMEVSHNKRLFRPGSAMSLVPSP</sequence>
<feature type="transmembrane region" description="Helical" evidence="1">
    <location>
        <begin position="20"/>
        <end position="43"/>
    </location>
</feature>
<keyword evidence="1" id="KW-0472">Membrane</keyword>
<evidence type="ECO:0000256" key="1">
    <source>
        <dbReference type="SAM" id="Phobius"/>
    </source>
</evidence>
<keyword evidence="3" id="KW-1185">Reference proteome</keyword>
<feature type="transmembrane region" description="Helical" evidence="1">
    <location>
        <begin position="55"/>
        <end position="74"/>
    </location>
</feature>
<dbReference type="EMBL" id="ML738637">
    <property type="protein sequence ID" value="KAE8161792.1"/>
    <property type="molecule type" value="Genomic_DNA"/>
</dbReference>
<keyword evidence="1" id="KW-0812">Transmembrane</keyword>
<gene>
    <name evidence="2" type="ORF">BDV40DRAFT_175656</name>
</gene>
<dbReference type="AlphaFoldDB" id="A0A5N6UT21"/>
<accession>A0A5N6UT21</accession>